<sequence length="15" mass="1921">MEADRNNHFIRHAYF</sequence>
<gene>
    <name evidence="1" type="ORF">BAE44_0019133</name>
</gene>
<dbReference type="Proteomes" id="UP000095767">
    <property type="component" value="Unassembled WGS sequence"/>
</dbReference>
<name>A0A1E5V450_9POAL</name>
<organism evidence="1 2">
    <name type="scientific">Dichanthelium oligosanthes</name>
    <dbReference type="NCBI Taxonomy" id="888268"/>
    <lineage>
        <taxon>Eukaryota</taxon>
        <taxon>Viridiplantae</taxon>
        <taxon>Streptophyta</taxon>
        <taxon>Embryophyta</taxon>
        <taxon>Tracheophyta</taxon>
        <taxon>Spermatophyta</taxon>
        <taxon>Magnoliopsida</taxon>
        <taxon>Liliopsida</taxon>
        <taxon>Poales</taxon>
        <taxon>Poaceae</taxon>
        <taxon>PACMAD clade</taxon>
        <taxon>Panicoideae</taxon>
        <taxon>Panicodae</taxon>
        <taxon>Paniceae</taxon>
        <taxon>Dichantheliinae</taxon>
        <taxon>Dichanthelium</taxon>
    </lineage>
</organism>
<reference evidence="1 2" key="1">
    <citation type="submission" date="2016-09" db="EMBL/GenBank/DDBJ databases">
        <title>The draft genome of Dichanthelium oligosanthes: A C3 panicoid grass species.</title>
        <authorList>
            <person name="Studer A.J."/>
            <person name="Schnable J.C."/>
            <person name="Brutnell T.P."/>
        </authorList>
    </citation>
    <scope>NUCLEOTIDE SEQUENCE [LARGE SCALE GENOMIC DNA]</scope>
    <source>
        <strain evidence="2">cv. Kellogg 1175</strain>
        <tissue evidence="1">Leaf</tissue>
    </source>
</reference>
<evidence type="ECO:0000313" key="1">
    <source>
        <dbReference type="EMBL" id="OEL19847.1"/>
    </source>
</evidence>
<keyword evidence="2" id="KW-1185">Reference proteome</keyword>
<evidence type="ECO:0000313" key="2">
    <source>
        <dbReference type="Proteomes" id="UP000095767"/>
    </source>
</evidence>
<comment type="caution">
    <text evidence="1">The sequence shown here is derived from an EMBL/GenBank/DDBJ whole genome shotgun (WGS) entry which is preliminary data.</text>
</comment>
<accession>A0A1E5V450</accession>
<protein>
    <submittedName>
        <fullName evidence="1">Uncharacterized protein</fullName>
    </submittedName>
</protein>
<proteinExistence type="predicted"/>
<dbReference type="EMBL" id="LWDX02052408">
    <property type="protein sequence ID" value="OEL19847.1"/>
    <property type="molecule type" value="Genomic_DNA"/>
</dbReference>